<dbReference type="GO" id="GO:0012505">
    <property type="term" value="C:endomembrane system"/>
    <property type="evidence" value="ECO:0007669"/>
    <property type="project" value="UniProtKB-SubCell"/>
</dbReference>
<evidence type="ECO:0000256" key="8">
    <source>
        <dbReference type="SAM" id="Phobius"/>
    </source>
</evidence>
<name>A0A916Z0K1_9SPHN</name>
<evidence type="ECO:0000256" key="7">
    <source>
        <dbReference type="SAM" id="MobiDB-lite"/>
    </source>
</evidence>
<comment type="subcellular location">
    <subcellularLocation>
        <location evidence="1">Endomembrane system</location>
        <topology evidence="1">Multi-pass membrane protein</topology>
    </subcellularLocation>
</comment>
<keyword evidence="4" id="KW-0560">Oxidoreductase</keyword>
<reference evidence="10" key="2">
    <citation type="submission" date="2020-09" db="EMBL/GenBank/DDBJ databases">
        <authorList>
            <person name="Sun Q."/>
            <person name="Zhou Y."/>
        </authorList>
    </citation>
    <scope>NUCLEOTIDE SEQUENCE</scope>
    <source>
        <strain evidence="10">CGMCC 1.15360</strain>
    </source>
</reference>
<dbReference type="PANTHER" id="PTHR21624:SF1">
    <property type="entry name" value="ALKYLGLYCEROL MONOOXYGENASE"/>
    <property type="match status" value="1"/>
</dbReference>
<evidence type="ECO:0000256" key="6">
    <source>
        <dbReference type="ARBA" id="ARBA00023136"/>
    </source>
</evidence>
<evidence type="ECO:0000256" key="4">
    <source>
        <dbReference type="ARBA" id="ARBA00023002"/>
    </source>
</evidence>
<keyword evidence="6 8" id="KW-0472">Membrane</keyword>
<evidence type="ECO:0000256" key="3">
    <source>
        <dbReference type="ARBA" id="ARBA00022989"/>
    </source>
</evidence>
<dbReference type="GO" id="GO:0006643">
    <property type="term" value="P:membrane lipid metabolic process"/>
    <property type="evidence" value="ECO:0007669"/>
    <property type="project" value="TreeGrafter"/>
</dbReference>
<protein>
    <recommendedName>
        <fullName evidence="9">Fatty acid hydroxylase domain-containing protein</fullName>
    </recommendedName>
</protein>
<dbReference type="AlphaFoldDB" id="A0A916Z0K1"/>
<keyword evidence="11" id="KW-1185">Reference proteome</keyword>
<evidence type="ECO:0000256" key="5">
    <source>
        <dbReference type="ARBA" id="ARBA00023098"/>
    </source>
</evidence>
<dbReference type="InterPro" id="IPR051689">
    <property type="entry name" value="Sterol_desaturase/TMEM195"/>
</dbReference>
<evidence type="ECO:0000313" key="11">
    <source>
        <dbReference type="Proteomes" id="UP000612349"/>
    </source>
</evidence>
<dbReference type="GO" id="GO:0005506">
    <property type="term" value="F:iron ion binding"/>
    <property type="evidence" value="ECO:0007669"/>
    <property type="project" value="InterPro"/>
</dbReference>
<dbReference type="Proteomes" id="UP000612349">
    <property type="component" value="Unassembled WGS sequence"/>
</dbReference>
<accession>A0A916Z0K1</accession>
<keyword evidence="2 8" id="KW-0812">Transmembrane</keyword>
<feature type="compositionally biased region" description="Pro residues" evidence="7">
    <location>
        <begin position="337"/>
        <end position="347"/>
    </location>
</feature>
<comment type="caution">
    <text evidence="10">The sequence shown here is derived from an EMBL/GenBank/DDBJ whole genome shotgun (WGS) entry which is preliminary data.</text>
</comment>
<feature type="region of interest" description="Disordered" evidence="7">
    <location>
        <begin position="334"/>
        <end position="370"/>
    </location>
</feature>
<gene>
    <name evidence="10" type="ORF">GCM10010990_20060</name>
</gene>
<dbReference type="GO" id="GO:0008610">
    <property type="term" value="P:lipid biosynthetic process"/>
    <property type="evidence" value="ECO:0007669"/>
    <property type="project" value="InterPro"/>
</dbReference>
<dbReference type="GO" id="GO:0050479">
    <property type="term" value="F:glyceryl-ether monooxygenase activity"/>
    <property type="evidence" value="ECO:0007669"/>
    <property type="project" value="TreeGrafter"/>
</dbReference>
<keyword evidence="5" id="KW-0443">Lipid metabolism</keyword>
<feature type="transmembrane region" description="Helical" evidence="8">
    <location>
        <begin position="111"/>
        <end position="133"/>
    </location>
</feature>
<dbReference type="RefSeq" id="WP_066774189.1">
    <property type="nucleotide sequence ID" value="NZ_BMIP01000004.1"/>
</dbReference>
<proteinExistence type="predicted"/>
<sequence>MDNVSLFGFDFTRVPYFGYTVATFFGAAVALYAFQIMRSGSRIGIRQFLAHCFPASGWKTKSARIDILVYLASKLTSRPIAWVGGLITISMAAAVQMALETHLSIWPQVEAGFLEIALCSLVIFLAMDFANYLTHYVQHVYPLFWELHKVHHSATFLNPATTKRMHPLGDLIDAVVSAVMTALPMGLFAFHFGFTIVDLLAMYATANFLGTVLVLDTLRHSHFPISFGKLDALIISPHMHQLHHSSLEHHWDWNFGNKLSIWDWMFGTAYKPAKGEEIVYGLPQGAHEDYESIYGTYVGPLAKMGALCRRHGVVTAVIAGMPFRLGREARAMVNAKPPAPSAPPLTPPAANDTGAANDAGIGLTDRISEA</sequence>
<evidence type="ECO:0000256" key="2">
    <source>
        <dbReference type="ARBA" id="ARBA00022692"/>
    </source>
</evidence>
<reference evidence="10" key="1">
    <citation type="journal article" date="2014" name="Int. J. Syst. Evol. Microbiol.">
        <title>Complete genome sequence of Corynebacterium casei LMG S-19264T (=DSM 44701T), isolated from a smear-ripened cheese.</title>
        <authorList>
            <consortium name="US DOE Joint Genome Institute (JGI-PGF)"/>
            <person name="Walter F."/>
            <person name="Albersmeier A."/>
            <person name="Kalinowski J."/>
            <person name="Ruckert C."/>
        </authorList>
    </citation>
    <scope>NUCLEOTIDE SEQUENCE</scope>
    <source>
        <strain evidence="10">CGMCC 1.15360</strain>
    </source>
</reference>
<dbReference type="Pfam" id="PF04116">
    <property type="entry name" value="FA_hydroxylase"/>
    <property type="match status" value="1"/>
</dbReference>
<evidence type="ECO:0000256" key="1">
    <source>
        <dbReference type="ARBA" id="ARBA00004127"/>
    </source>
</evidence>
<organism evidence="10 11">
    <name type="scientific">Croceicoccus mobilis</name>
    <dbReference type="NCBI Taxonomy" id="1703339"/>
    <lineage>
        <taxon>Bacteria</taxon>
        <taxon>Pseudomonadati</taxon>
        <taxon>Pseudomonadota</taxon>
        <taxon>Alphaproteobacteria</taxon>
        <taxon>Sphingomonadales</taxon>
        <taxon>Erythrobacteraceae</taxon>
        <taxon>Croceicoccus</taxon>
    </lineage>
</organism>
<dbReference type="InterPro" id="IPR006694">
    <property type="entry name" value="Fatty_acid_hydroxylase"/>
</dbReference>
<dbReference type="EMBL" id="BMIP01000004">
    <property type="protein sequence ID" value="GGD70503.1"/>
    <property type="molecule type" value="Genomic_DNA"/>
</dbReference>
<feature type="compositionally biased region" description="Low complexity" evidence="7">
    <location>
        <begin position="348"/>
        <end position="360"/>
    </location>
</feature>
<feature type="transmembrane region" description="Helical" evidence="8">
    <location>
        <begin position="80"/>
        <end position="99"/>
    </location>
</feature>
<evidence type="ECO:0000313" key="10">
    <source>
        <dbReference type="EMBL" id="GGD70503.1"/>
    </source>
</evidence>
<dbReference type="GO" id="GO:0016020">
    <property type="term" value="C:membrane"/>
    <property type="evidence" value="ECO:0007669"/>
    <property type="project" value="GOC"/>
</dbReference>
<dbReference type="PANTHER" id="PTHR21624">
    <property type="entry name" value="STEROL DESATURASE-RELATED PROTEIN"/>
    <property type="match status" value="1"/>
</dbReference>
<evidence type="ECO:0000259" key="9">
    <source>
        <dbReference type="Pfam" id="PF04116"/>
    </source>
</evidence>
<feature type="transmembrane region" description="Helical" evidence="8">
    <location>
        <begin position="16"/>
        <end position="34"/>
    </location>
</feature>
<feature type="transmembrane region" description="Helical" evidence="8">
    <location>
        <begin position="171"/>
        <end position="194"/>
    </location>
</feature>
<keyword evidence="3 8" id="KW-1133">Transmembrane helix</keyword>
<feature type="domain" description="Fatty acid hydroxylase" evidence="9">
    <location>
        <begin position="121"/>
        <end position="268"/>
    </location>
</feature>